<protein>
    <submittedName>
        <fullName evidence="1">Uncharacterized protein</fullName>
    </submittedName>
</protein>
<accession>A0A6C0EBT7</accession>
<reference evidence="1" key="1">
    <citation type="journal article" date="2020" name="Nature">
        <title>Giant virus diversity and host interactions through global metagenomics.</title>
        <authorList>
            <person name="Schulz F."/>
            <person name="Roux S."/>
            <person name="Paez-Espino D."/>
            <person name="Jungbluth S."/>
            <person name="Walsh D.A."/>
            <person name="Denef V.J."/>
            <person name="McMahon K.D."/>
            <person name="Konstantinidis K.T."/>
            <person name="Eloe-Fadrosh E.A."/>
            <person name="Kyrpides N.C."/>
            <person name="Woyke T."/>
        </authorList>
    </citation>
    <scope>NUCLEOTIDE SEQUENCE</scope>
    <source>
        <strain evidence="1">GVMAG-M-3300023179-150</strain>
    </source>
</reference>
<proteinExistence type="predicted"/>
<name>A0A6C0EBT7_9ZZZZ</name>
<evidence type="ECO:0000313" key="1">
    <source>
        <dbReference type="EMBL" id="QHT24845.1"/>
    </source>
</evidence>
<sequence>MNDKTSDNKVLEHARCFADQHDQLTPELMIQRHEELGISGSKLKSSAIISLLERNKCPYTASAIAGITNPAATGIWNPSGTFNEQKFQELAQKAVKDDIGRLSITRDMFNDMIGVNPGSNDTAAYAYILSFIPYPLSWSKISNASVDEIFKYFSNTSVDKKPAVTVEHLRTFYTNPSKFLQFIKK</sequence>
<dbReference type="EMBL" id="MN739750">
    <property type="protein sequence ID" value="QHT24845.1"/>
    <property type="molecule type" value="Genomic_DNA"/>
</dbReference>
<dbReference type="AlphaFoldDB" id="A0A6C0EBT7"/>
<organism evidence="1">
    <name type="scientific">viral metagenome</name>
    <dbReference type="NCBI Taxonomy" id="1070528"/>
    <lineage>
        <taxon>unclassified sequences</taxon>
        <taxon>metagenomes</taxon>
        <taxon>organismal metagenomes</taxon>
    </lineage>
</organism>